<keyword evidence="4" id="KW-0255">Endonuclease</keyword>
<evidence type="ECO:0000313" key="9">
    <source>
        <dbReference type="Proteomes" id="UP000325161"/>
    </source>
</evidence>
<evidence type="ECO:0000256" key="5">
    <source>
        <dbReference type="ARBA" id="ARBA00022801"/>
    </source>
</evidence>
<accession>A0A5C0B950</accession>
<dbReference type="GO" id="GO:0003729">
    <property type="term" value="F:mRNA binding"/>
    <property type="evidence" value="ECO:0007669"/>
    <property type="project" value="InterPro"/>
</dbReference>
<comment type="similarity">
    <text evidence="1">Belongs to the HicA mRNA interferase family.</text>
</comment>
<proteinExistence type="inferred from homology"/>
<sequence length="51" mass="5507">MRTWQALDALSHCAFVVLLSITLKGTVPIPHPKKDLPIGTVRSALKQAGLL</sequence>
<evidence type="ECO:0000256" key="2">
    <source>
        <dbReference type="ARBA" id="ARBA00022649"/>
    </source>
</evidence>
<dbReference type="Pfam" id="PF07927">
    <property type="entry name" value="HicA_toxin"/>
    <property type="match status" value="1"/>
</dbReference>
<evidence type="ECO:0000313" key="8">
    <source>
        <dbReference type="EMBL" id="QEI09447.1"/>
    </source>
</evidence>
<name>A0A5C0B950_9BURK</name>
<keyword evidence="6" id="KW-0694">RNA-binding</keyword>
<dbReference type="Gene3D" id="3.30.920.30">
    <property type="entry name" value="Hypothetical protein"/>
    <property type="match status" value="1"/>
</dbReference>
<dbReference type="EMBL" id="CP043046">
    <property type="protein sequence ID" value="QEI09447.1"/>
    <property type="molecule type" value="Genomic_DNA"/>
</dbReference>
<dbReference type="GO" id="GO:0016787">
    <property type="term" value="F:hydrolase activity"/>
    <property type="evidence" value="ECO:0007669"/>
    <property type="project" value="UniProtKB-KW"/>
</dbReference>
<dbReference type="Proteomes" id="UP000325161">
    <property type="component" value="Chromosome"/>
</dbReference>
<evidence type="ECO:0000256" key="4">
    <source>
        <dbReference type="ARBA" id="ARBA00022759"/>
    </source>
</evidence>
<dbReference type="KEGG" id="pacr:FXN63_19625"/>
<dbReference type="AlphaFoldDB" id="A0A5C0B950"/>
<protein>
    <submittedName>
        <fullName evidence="8">Type II toxin-antitoxin system HicA family toxin</fullName>
    </submittedName>
</protein>
<dbReference type="InterPro" id="IPR012933">
    <property type="entry name" value="HicA_mRNA_interferase"/>
</dbReference>
<keyword evidence="5" id="KW-0378">Hydrolase</keyword>
<organism evidence="8 9">
    <name type="scientific">Pigmentiphaga aceris</name>
    <dbReference type="NCBI Taxonomy" id="1940612"/>
    <lineage>
        <taxon>Bacteria</taxon>
        <taxon>Pseudomonadati</taxon>
        <taxon>Pseudomonadota</taxon>
        <taxon>Betaproteobacteria</taxon>
        <taxon>Burkholderiales</taxon>
        <taxon>Alcaligenaceae</taxon>
        <taxon>Pigmentiphaga</taxon>
    </lineage>
</organism>
<evidence type="ECO:0000256" key="6">
    <source>
        <dbReference type="ARBA" id="ARBA00022884"/>
    </source>
</evidence>
<evidence type="ECO:0000256" key="1">
    <source>
        <dbReference type="ARBA" id="ARBA00006620"/>
    </source>
</evidence>
<evidence type="ECO:0000256" key="3">
    <source>
        <dbReference type="ARBA" id="ARBA00022722"/>
    </source>
</evidence>
<dbReference type="OrthoDB" id="9811409at2"/>
<keyword evidence="7" id="KW-0346">Stress response</keyword>
<dbReference type="SUPFAM" id="SSF54786">
    <property type="entry name" value="YcfA/nrd intein domain"/>
    <property type="match status" value="1"/>
</dbReference>
<reference evidence="8 9" key="1">
    <citation type="submission" date="2019-08" db="EMBL/GenBank/DDBJ databases">
        <title>Amphibian skin-associated Pigmentiphaga: genome sequence and occurrence across geography and hosts.</title>
        <authorList>
            <person name="Bletz M.C."/>
            <person name="Bunk B."/>
            <person name="Sproeer C."/>
            <person name="Biwer P."/>
            <person name="Reiter S."/>
            <person name="Rabemananjara F.C.E."/>
            <person name="Schulz S."/>
            <person name="Overmann J."/>
            <person name="Vences M."/>
        </authorList>
    </citation>
    <scope>NUCLEOTIDE SEQUENCE [LARGE SCALE GENOMIC DNA]</scope>
    <source>
        <strain evidence="8 9">Mada1488</strain>
    </source>
</reference>
<keyword evidence="2" id="KW-1277">Toxin-antitoxin system</keyword>
<gene>
    <name evidence="8" type="ORF">FXN63_19625</name>
</gene>
<evidence type="ECO:0000256" key="7">
    <source>
        <dbReference type="ARBA" id="ARBA00023016"/>
    </source>
</evidence>
<dbReference type="GO" id="GO:0004519">
    <property type="term" value="F:endonuclease activity"/>
    <property type="evidence" value="ECO:0007669"/>
    <property type="project" value="UniProtKB-KW"/>
</dbReference>
<keyword evidence="9" id="KW-1185">Reference proteome</keyword>
<keyword evidence="3" id="KW-0540">Nuclease</keyword>
<dbReference type="InterPro" id="IPR038570">
    <property type="entry name" value="HicA_sf"/>
</dbReference>